<accession>A0A167MPX8</accession>
<dbReference type="Gene3D" id="3.40.710.10">
    <property type="entry name" value="DD-peptidase/beta-lactamase superfamily"/>
    <property type="match status" value="1"/>
</dbReference>
<proteinExistence type="inferred from homology"/>
<dbReference type="Pfam" id="PF00144">
    <property type="entry name" value="Beta-lactamase"/>
    <property type="match status" value="1"/>
</dbReference>
<feature type="signal peptide" evidence="2">
    <location>
        <begin position="1"/>
        <end position="21"/>
    </location>
</feature>
<dbReference type="GeneID" id="30024519"/>
<feature type="domain" description="Beta-lactamase-related" evidence="3">
    <location>
        <begin position="47"/>
        <end position="372"/>
    </location>
</feature>
<dbReference type="InterPro" id="IPR050491">
    <property type="entry name" value="AmpC-like"/>
</dbReference>
<dbReference type="OrthoDB" id="5946976at2759"/>
<dbReference type="InterPro" id="IPR001466">
    <property type="entry name" value="Beta-lactam-related"/>
</dbReference>
<dbReference type="SUPFAM" id="SSF56601">
    <property type="entry name" value="beta-lactamase/transpeptidase-like"/>
    <property type="match status" value="1"/>
</dbReference>
<evidence type="ECO:0000313" key="5">
    <source>
        <dbReference type="Proteomes" id="UP000076744"/>
    </source>
</evidence>
<protein>
    <submittedName>
        <fullName evidence="4">Beta-lactamase/transpeptidase-like protein</fullName>
    </submittedName>
</protein>
<feature type="chain" id="PRO_5007890451" evidence="2">
    <location>
        <begin position="22"/>
        <end position="537"/>
    </location>
</feature>
<evidence type="ECO:0000259" key="3">
    <source>
        <dbReference type="Pfam" id="PF00144"/>
    </source>
</evidence>
<keyword evidence="2" id="KW-0732">Signal</keyword>
<comment type="caution">
    <text evidence="4">The sequence shown here is derived from an EMBL/GenBank/DDBJ whole genome shotgun (WGS) entry which is preliminary data.</text>
</comment>
<sequence>MALSKSFVTALLAGLLPSINAIQQPPTTHNGSRNPFNDNLASFAGDVMDRWKIAGMSVAVVDGDGVYAQGYGYATLPDTKATPDTLYFAGSTSKAFTAAAVAQIIDSKNHSILADGWSTTISSIIRNDFVMYEDWSTEHITLEDAASHRTGMPRHDAAVFARHDDGSPVTIAQQVQNLRNLKPSAPPRTTWQYCNYMYTVLGHVAEAISGKWLGDVLHDSIWGPLGMTSTFGDTKDAVAAPEHLATGYYWDPKANKFVEMGLESTRETGGAGLVISTVSDYTKWARCLLDQTAPFSKAAHDEIRKPRMLTGENEGGVMGDGDLTYGLGWMKKTYHGEVVWKHGGTMLAYSTQLYLVPRLRYAVAAMANTGLANSAEDEIVWRLIEDKLGVPQEQRYNLTYSFDEFNKETEKALAAAESVYYPDRPEKPIPSSLTNKQIVGHYYDPGYGTLRIIEADVGGKTWLVANRTEPITQYELRFRHVSGNFWLVDAYVTDSNSIAGTFAGEFKVGVDGKAAGLEMQLTPKGQLGEPNVLFKRV</sequence>
<dbReference type="RefSeq" id="XP_018700912.1">
    <property type="nucleotide sequence ID" value="XM_018851830.1"/>
</dbReference>
<name>A0A167MPX8_CORFA</name>
<dbReference type="STRING" id="1081104.A0A167MPX8"/>
<dbReference type="AlphaFoldDB" id="A0A167MPX8"/>
<dbReference type="Proteomes" id="UP000076744">
    <property type="component" value="Unassembled WGS sequence"/>
</dbReference>
<keyword evidence="5" id="KW-1185">Reference proteome</keyword>
<dbReference type="InterPro" id="IPR012338">
    <property type="entry name" value="Beta-lactam/transpept-like"/>
</dbReference>
<reference evidence="4 5" key="1">
    <citation type="journal article" date="2016" name="Genome Biol. Evol.">
        <title>Divergent and convergent evolution of fungal pathogenicity.</title>
        <authorList>
            <person name="Shang Y."/>
            <person name="Xiao G."/>
            <person name="Zheng P."/>
            <person name="Cen K."/>
            <person name="Zhan S."/>
            <person name="Wang C."/>
        </authorList>
    </citation>
    <scope>NUCLEOTIDE SEQUENCE [LARGE SCALE GENOMIC DNA]</scope>
    <source>
        <strain evidence="4 5">ARSEF 2679</strain>
    </source>
</reference>
<comment type="similarity">
    <text evidence="1">Belongs to the peptidase S12 family.</text>
</comment>
<dbReference type="EMBL" id="AZHB01000028">
    <property type="protein sequence ID" value="OAA54626.1"/>
    <property type="molecule type" value="Genomic_DNA"/>
</dbReference>
<evidence type="ECO:0000256" key="1">
    <source>
        <dbReference type="ARBA" id="ARBA00038215"/>
    </source>
</evidence>
<gene>
    <name evidence="4" type="ORF">ISF_08227</name>
</gene>
<evidence type="ECO:0000313" key="4">
    <source>
        <dbReference type="EMBL" id="OAA54626.1"/>
    </source>
</evidence>
<evidence type="ECO:0000256" key="2">
    <source>
        <dbReference type="SAM" id="SignalP"/>
    </source>
</evidence>
<organism evidence="4 5">
    <name type="scientific">Cordyceps fumosorosea (strain ARSEF 2679)</name>
    <name type="common">Isaria fumosorosea</name>
    <dbReference type="NCBI Taxonomy" id="1081104"/>
    <lineage>
        <taxon>Eukaryota</taxon>
        <taxon>Fungi</taxon>
        <taxon>Dikarya</taxon>
        <taxon>Ascomycota</taxon>
        <taxon>Pezizomycotina</taxon>
        <taxon>Sordariomycetes</taxon>
        <taxon>Hypocreomycetidae</taxon>
        <taxon>Hypocreales</taxon>
        <taxon>Cordycipitaceae</taxon>
        <taxon>Cordyceps</taxon>
    </lineage>
</organism>
<dbReference type="PANTHER" id="PTHR46825">
    <property type="entry name" value="D-ALANYL-D-ALANINE-CARBOXYPEPTIDASE/ENDOPEPTIDASE AMPH"/>
    <property type="match status" value="1"/>
</dbReference>
<dbReference type="PANTHER" id="PTHR46825:SF9">
    <property type="entry name" value="BETA-LACTAMASE-RELATED DOMAIN-CONTAINING PROTEIN"/>
    <property type="match status" value="1"/>
</dbReference>